<evidence type="ECO:0000313" key="3">
    <source>
        <dbReference type="Proteomes" id="UP000321578"/>
    </source>
</evidence>
<dbReference type="SUPFAM" id="SSF53448">
    <property type="entry name" value="Nucleotide-diphospho-sugar transferases"/>
    <property type="match status" value="1"/>
</dbReference>
<name>A0A5C6ZK99_9FLAO</name>
<gene>
    <name evidence="2" type="ORF">ESY86_04505</name>
</gene>
<dbReference type="InterPro" id="IPR029044">
    <property type="entry name" value="Nucleotide-diphossugar_trans"/>
</dbReference>
<organism evidence="2 3">
    <name type="scientific">Subsaximicrobium wynnwilliamsii</name>
    <dbReference type="NCBI Taxonomy" id="291179"/>
    <lineage>
        <taxon>Bacteria</taxon>
        <taxon>Pseudomonadati</taxon>
        <taxon>Bacteroidota</taxon>
        <taxon>Flavobacteriia</taxon>
        <taxon>Flavobacteriales</taxon>
        <taxon>Flavobacteriaceae</taxon>
        <taxon>Subsaximicrobium</taxon>
    </lineage>
</organism>
<comment type="caution">
    <text evidence="2">The sequence shown here is derived from an EMBL/GenBank/DDBJ whole genome shotgun (WGS) entry which is preliminary data.</text>
</comment>
<evidence type="ECO:0000313" key="2">
    <source>
        <dbReference type="EMBL" id="TXD90634.1"/>
    </source>
</evidence>
<dbReference type="GO" id="GO:0016740">
    <property type="term" value="F:transferase activity"/>
    <property type="evidence" value="ECO:0007669"/>
    <property type="project" value="UniProtKB-KW"/>
</dbReference>
<dbReference type="InterPro" id="IPR001173">
    <property type="entry name" value="Glyco_trans_2-like"/>
</dbReference>
<reference evidence="2 3" key="1">
    <citation type="submission" date="2019-08" db="EMBL/GenBank/DDBJ databases">
        <title>Genomes of Subsaximicrobium wynnwilliamsii strains.</title>
        <authorList>
            <person name="Bowman J.P."/>
        </authorList>
    </citation>
    <scope>NUCLEOTIDE SEQUENCE [LARGE SCALE GENOMIC DNA]</scope>
    <source>
        <strain evidence="2 3">2-80-2</strain>
    </source>
</reference>
<proteinExistence type="predicted"/>
<feature type="domain" description="Glycosyltransferase 2-like" evidence="1">
    <location>
        <begin position="4"/>
        <end position="178"/>
    </location>
</feature>
<protein>
    <submittedName>
        <fullName evidence="2">Glycosyltransferase family 2 protein</fullName>
    </submittedName>
</protein>
<dbReference type="AlphaFoldDB" id="A0A5C6ZK99"/>
<dbReference type="PANTHER" id="PTHR43179:SF7">
    <property type="entry name" value="RHAMNOSYLTRANSFERASE WBBL"/>
    <property type="match status" value="1"/>
</dbReference>
<dbReference type="RefSeq" id="WP_147085406.1">
    <property type="nucleotide sequence ID" value="NZ_VORM01000002.1"/>
</dbReference>
<evidence type="ECO:0000259" key="1">
    <source>
        <dbReference type="Pfam" id="PF00535"/>
    </source>
</evidence>
<dbReference type="Gene3D" id="3.90.550.10">
    <property type="entry name" value="Spore Coat Polysaccharide Biosynthesis Protein SpsA, Chain A"/>
    <property type="match status" value="1"/>
</dbReference>
<dbReference type="EMBL" id="VORO01000003">
    <property type="protein sequence ID" value="TXD90634.1"/>
    <property type="molecule type" value="Genomic_DNA"/>
</dbReference>
<dbReference type="Pfam" id="PF00535">
    <property type="entry name" value="Glycos_transf_2"/>
    <property type="match status" value="1"/>
</dbReference>
<accession>A0A5C6ZK99</accession>
<dbReference type="OrthoDB" id="9771846at2"/>
<keyword evidence="3" id="KW-1185">Reference proteome</keyword>
<keyword evidence="2" id="KW-0808">Transferase</keyword>
<dbReference type="Proteomes" id="UP000321578">
    <property type="component" value="Unassembled WGS sequence"/>
</dbReference>
<dbReference type="CDD" id="cd04186">
    <property type="entry name" value="GT_2_like_c"/>
    <property type="match status" value="1"/>
</dbReference>
<sequence length="294" mass="33890">MDISIIIINFNSSTFTIGCIESIHRHTKTVSFEIIVVDNNSSSKDLLILETYLENSSVKLIKSKVNLGFGGGNHLGYQFASGKHYAFINNDVELTENSLLKLLQYSNAHPDIGVLGLHQVNAEQKQFRYSYRQFIGFNYHFFNQKKPQAYYGRLTNSDLSKPFEVDIVSGAFMFFKKVAYEKAGGFDPNIFLFYEEMDVCLRLKKAGYKTVFYPESTFIHFMGKSSTNVKIRAEFTISYLYVIQKNFTYSYFCAMRLMLLLKYGFKSILKPKKYYAPFKILLRGGNSLVYSMKP</sequence>
<dbReference type="PANTHER" id="PTHR43179">
    <property type="entry name" value="RHAMNOSYLTRANSFERASE WBBL"/>
    <property type="match status" value="1"/>
</dbReference>